<dbReference type="InterPro" id="IPR013783">
    <property type="entry name" value="Ig-like_fold"/>
</dbReference>
<feature type="compositionally biased region" description="Acidic residues" evidence="1">
    <location>
        <begin position="965"/>
        <end position="977"/>
    </location>
</feature>
<dbReference type="STRING" id="118967.SAMN02745191_0040"/>
<reference evidence="4" key="1">
    <citation type="submission" date="2017-02" db="EMBL/GenBank/DDBJ databases">
        <authorList>
            <person name="Varghese N."/>
            <person name="Submissions S."/>
        </authorList>
    </citation>
    <scope>NUCLEOTIDE SEQUENCE [LARGE SCALE GENOMIC DNA]</scope>
    <source>
        <strain evidence="4">ATCC 25662</strain>
    </source>
</reference>
<dbReference type="EMBL" id="FUWY01000010">
    <property type="protein sequence ID" value="SKA03539.1"/>
    <property type="molecule type" value="Genomic_DNA"/>
</dbReference>
<evidence type="ECO:0000256" key="2">
    <source>
        <dbReference type="SAM" id="Phobius"/>
    </source>
</evidence>
<evidence type="ECO:0000313" key="4">
    <source>
        <dbReference type="Proteomes" id="UP000243297"/>
    </source>
</evidence>
<dbReference type="Gene3D" id="2.60.40.10">
    <property type="entry name" value="Immunoglobulins"/>
    <property type="match status" value="2"/>
</dbReference>
<evidence type="ECO:0000256" key="1">
    <source>
        <dbReference type="SAM" id="MobiDB-lite"/>
    </source>
</evidence>
<organism evidence="3 4">
    <name type="scientific">Anaerorhabdus furcosa</name>
    <dbReference type="NCBI Taxonomy" id="118967"/>
    <lineage>
        <taxon>Bacteria</taxon>
        <taxon>Bacillati</taxon>
        <taxon>Bacillota</taxon>
        <taxon>Erysipelotrichia</taxon>
        <taxon>Erysipelotrichales</taxon>
        <taxon>Erysipelotrichaceae</taxon>
        <taxon>Anaerorhabdus</taxon>
    </lineage>
</organism>
<gene>
    <name evidence="3" type="ORF">SAMN02745191_0040</name>
</gene>
<keyword evidence="2" id="KW-0472">Membrane</keyword>
<dbReference type="RefSeq" id="WP_078712855.1">
    <property type="nucleotide sequence ID" value="NZ_FUWY01000010.1"/>
</dbReference>
<feature type="compositionally biased region" description="Polar residues" evidence="1">
    <location>
        <begin position="941"/>
        <end position="964"/>
    </location>
</feature>
<sequence>MKYRILKIFLSLMLVVASIDLFVFAIDQDLTITNTIDYAEDKSTATINLDVVPNTNIEIESITVDGRNVMIKNDLGVKAQEVVTENQTVIFNIAYSKDGEQFTQEEKVIVDQIETMIQESNPNIDESIEVSEEPNFVQPEVTVNVAKINILSLVQEKLIMNVGEVVDFDPKKFVVIDEGVDQNLIDKVVVNSNVNNMKVGSYEVEFSVVDDAGGTSSVVLKVSVQGLPYLVDDNNQFVPLDGMNDIRKREYDSTRYFEGYHIVYDQVLEDGTIQNATPISLGYNEDSSYAVVSKVLNESNVDVGAVAYKAPGIYKAYYEFSNPYGGLSTTIREILVRGELVVADGTIEYSSTNPVKKYSNFDEFYMMNKNQIEGFVAEVLTENNVLNKYGEPNSSITIQYVGLTNFSDIDFTEMNPDGTPKTLILQLVATDNSKNFGFPNMASKLNVIVHVVNKIQNAPIITVKNPITYRLTSDSILLNGIEVESDTKLSLTDSPIYKKLLDYIEVVDDEDIANGFDTVVEVVKIKEINQDLEINFSSLTVQQDIIDLLKSPGIVEVTYRAVDQSGNASMTVKDFEIASDIWFDDFSQVINVRQKIGGYYSPHAIIKYIDSSRNEISSELVLDEISLDSVMVHRVEFVEAQRYIYFPDSTQLRPKVKMEQDILTQGMIWFSGNQPMFYFVEDEVNLDIVKAGFYLVNQQGMRSFHSTPVTNSENSATITSDSPGYIRVTFETEDTLSGVNDGTVTIDKVYGFTSLPMISSKQEITVKEYESQSNMDKLINANAAVTLPDLSVKEVPTIIDYSKVDPIQGGEAQIDASYTLINKEEKTTTKLVKVNVIKKPIITANNIELRIGDMLDILSMSHVKVTVFTGQVDLSKLVIQSNVPEENGIVNQVGNYSITFEYTDDIGNTSSYSIRVNVKSKESESSNNVPSPTIKPAEPTKNPTIKPTQNPSNTEEVNPTSAPSQEEEIEITVDEDSNTENKKSVEWWWIVLTIIITTIYTYYLVKKDE</sequence>
<evidence type="ECO:0000313" key="3">
    <source>
        <dbReference type="EMBL" id="SKA03539.1"/>
    </source>
</evidence>
<dbReference type="Proteomes" id="UP000243297">
    <property type="component" value="Unassembled WGS sequence"/>
</dbReference>
<dbReference type="AlphaFoldDB" id="A0A1T4QIK2"/>
<proteinExistence type="predicted"/>
<name>A0A1T4QIK2_9FIRM</name>
<keyword evidence="4" id="KW-1185">Reference proteome</keyword>
<feature type="transmembrane region" description="Helical" evidence="2">
    <location>
        <begin position="987"/>
        <end position="1005"/>
    </location>
</feature>
<accession>A0A1T4QIK2</accession>
<keyword evidence="2" id="KW-0812">Transmembrane</keyword>
<protein>
    <submittedName>
        <fullName evidence="3">Uncharacterized protein</fullName>
    </submittedName>
</protein>
<keyword evidence="2" id="KW-1133">Transmembrane helix</keyword>
<feature type="region of interest" description="Disordered" evidence="1">
    <location>
        <begin position="919"/>
        <end position="977"/>
    </location>
</feature>